<name>A0ABM5AFM1_VULVU</name>
<keyword evidence="3" id="KW-0678">Repressor</keyword>
<feature type="compositionally biased region" description="Basic and acidic residues" evidence="7">
    <location>
        <begin position="41"/>
        <end position="54"/>
    </location>
</feature>
<keyword evidence="9" id="KW-1185">Reference proteome</keyword>
<sequence length="969" mass="102307">MSSQQFPRLGTPSTGLSQAPSQIANSGSAGLINPAATVNDESSREAEVTAREHMGSSSSLQSREEKQEPVVVRPYPQVQMLSTHHAVASGTPVTVTAPPAHLTPAVPLSFSEGLMKGHPSNLHHIMTTNVQMSIIRSNAPGPPLHIGASHLPRGAAAAAVMSSSKVTTVLRPTSQLPNAATAQPAVQHIIHQPIQSRPPVTTSNTIPPAVVATVSATRAQSPVITTTAAHATDSALSRPTLSIQHPPSAAISIQRPAQSRDVTTRITLPSHPALGTPKQQLHTMAQKTIFSTGTPVAAATVAPILATNTIPSATTAGSVSHTQAPTSTIVTMTMPSHSSHATAVTTSNIPVAKVVPQQITHTSPRIQPDYPAERSSLIPISGHRASPNPVAMETRSDNRPSVPVQFQYFLPTYPPSAYPLAAHTYTPITSSVSTIRQYPVSAQAPNSAITAQTGVGVASTVHLNPMQLMTVDASHARHIQGIQPAPISTQGIQPAPIGTPGIQPAPMGTQGIHSATPISTQGLQPAPMGTQQPQPEGKTSAVVLADGATIVANPISNPFSAAPAPTTVVPTHSQSAGSSAPAQGSSPRPSILRKKPATDGAKPKSEIHVSMATPVTVSMETVSSQNNDQPTIAVPPTAQQPPSTIPTMIAAASPPSQPAVALSTIPGAVPVTPPVTTIATAPPPSAAVAGSLSSVLGPPVPEIKVKEEVEPMDIMRPVSAVPPLATSTVSPSLALLANNLSMPTSDLPPGASPRKKPRKQQHVISTEEGDMMETNSTDDEKSTAKSLLVKAEKRKSPPKEYIDEEGVRYVPVRPRPPITLLRHYRNPWKAAYHHFQRYSDVRVKEEKKAMLQEIANQKGVSCRAQGWKVHLCAAQLLQLTNLEHDVYERLTNLQEGIIPKKKAATDDDLHRINELIQGNMQRCKLVMDQISEARDSMLKVLDHKDRVLKLLNKNGTVKKVSKLKRKEKV</sequence>
<feature type="domain" description="Histone deacetylase complex subunit SAP130 C-terminal" evidence="8">
    <location>
        <begin position="600"/>
        <end position="952"/>
    </location>
</feature>
<evidence type="ECO:0000313" key="10">
    <source>
        <dbReference type="RefSeq" id="XP_072613588.1"/>
    </source>
</evidence>
<feature type="compositionally biased region" description="Polar residues" evidence="7">
    <location>
        <begin position="511"/>
        <end position="534"/>
    </location>
</feature>
<reference evidence="10" key="1">
    <citation type="submission" date="2025-08" db="UniProtKB">
        <authorList>
            <consortium name="RefSeq"/>
        </authorList>
    </citation>
    <scope>IDENTIFICATION</scope>
    <source>
        <tissue evidence="10">Cell line</tissue>
    </source>
</reference>
<evidence type="ECO:0000256" key="6">
    <source>
        <dbReference type="ARBA" id="ARBA00023242"/>
    </source>
</evidence>
<feature type="region of interest" description="Disordered" evidence="7">
    <location>
        <begin position="495"/>
        <end position="538"/>
    </location>
</feature>
<accession>A0ABM5AFM1</accession>
<proteinExistence type="inferred from homology"/>
<evidence type="ECO:0000256" key="7">
    <source>
        <dbReference type="SAM" id="MobiDB-lite"/>
    </source>
</evidence>
<dbReference type="InterPro" id="IPR024137">
    <property type="entry name" value="His_deAcase_cplx_SAP130"/>
</dbReference>
<evidence type="ECO:0000256" key="1">
    <source>
        <dbReference type="ARBA" id="ARBA00004123"/>
    </source>
</evidence>
<evidence type="ECO:0000256" key="2">
    <source>
        <dbReference type="ARBA" id="ARBA00007859"/>
    </source>
</evidence>
<dbReference type="Proteomes" id="UP001652641">
    <property type="component" value="Chromosome 5"/>
</dbReference>
<dbReference type="PANTHER" id="PTHR13497">
    <property type="entry name" value="HISTONE DEACETYLASE COMPLEX SUBUNIT SAP130"/>
    <property type="match status" value="1"/>
</dbReference>
<comment type="similarity">
    <text evidence="2">Belongs to the SAP130 family.</text>
</comment>
<dbReference type="InterPro" id="IPR031963">
    <property type="entry name" value="SAP130_C"/>
</dbReference>
<organism evidence="9 10">
    <name type="scientific">Vulpes vulpes</name>
    <name type="common">Red fox</name>
    <dbReference type="NCBI Taxonomy" id="9627"/>
    <lineage>
        <taxon>Eukaryota</taxon>
        <taxon>Metazoa</taxon>
        <taxon>Chordata</taxon>
        <taxon>Craniata</taxon>
        <taxon>Vertebrata</taxon>
        <taxon>Euteleostomi</taxon>
        <taxon>Mammalia</taxon>
        <taxon>Eutheria</taxon>
        <taxon>Laurasiatheria</taxon>
        <taxon>Carnivora</taxon>
        <taxon>Caniformia</taxon>
        <taxon>Canidae</taxon>
        <taxon>Vulpes</taxon>
    </lineage>
</organism>
<feature type="compositionally biased region" description="Polar residues" evidence="7">
    <location>
        <begin position="1"/>
        <end position="28"/>
    </location>
</feature>
<protein>
    <submittedName>
        <fullName evidence="10">Histone deacetylase complex subunit SAP130 isoform X7</fullName>
    </submittedName>
</protein>
<dbReference type="Pfam" id="PF16014">
    <property type="entry name" value="SAP130_C"/>
    <property type="match status" value="1"/>
</dbReference>
<keyword evidence="6" id="KW-0539">Nucleus</keyword>
<feature type="compositionally biased region" description="Low complexity" evidence="7">
    <location>
        <begin position="573"/>
        <end position="590"/>
    </location>
</feature>
<evidence type="ECO:0000256" key="5">
    <source>
        <dbReference type="ARBA" id="ARBA00023163"/>
    </source>
</evidence>
<dbReference type="GeneID" id="112932699"/>
<feature type="region of interest" description="Disordered" evidence="7">
    <location>
        <begin position="740"/>
        <end position="792"/>
    </location>
</feature>
<comment type="subcellular location">
    <subcellularLocation>
        <location evidence="1">Nucleus</location>
    </subcellularLocation>
</comment>
<keyword evidence="4" id="KW-0805">Transcription regulation</keyword>
<evidence type="ECO:0000256" key="3">
    <source>
        <dbReference type="ARBA" id="ARBA00022491"/>
    </source>
</evidence>
<evidence type="ECO:0000313" key="9">
    <source>
        <dbReference type="Proteomes" id="UP001652641"/>
    </source>
</evidence>
<feature type="region of interest" description="Disordered" evidence="7">
    <location>
        <begin position="1"/>
        <end position="69"/>
    </location>
</feature>
<evidence type="ECO:0000256" key="4">
    <source>
        <dbReference type="ARBA" id="ARBA00023015"/>
    </source>
</evidence>
<feature type="region of interest" description="Disordered" evidence="7">
    <location>
        <begin position="379"/>
        <end position="398"/>
    </location>
</feature>
<feature type="region of interest" description="Disordered" evidence="7">
    <location>
        <begin position="563"/>
        <end position="610"/>
    </location>
</feature>
<evidence type="ECO:0000259" key="8">
    <source>
        <dbReference type="Pfam" id="PF16014"/>
    </source>
</evidence>
<dbReference type="RefSeq" id="XP_072613588.1">
    <property type="nucleotide sequence ID" value="XM_072757487.1"/>
</dbReference>
<dbReference type="PANTHER" id="PTHR13497:SF3">
    <property type="entry name" value="HISTONE DEACETYLASE COMPLEX SUBUNIT SAP130"/>
    <property type="match status" value="1"/>
</dbReference>
<keyword evidence="5" id="KW-0804">Transcription</keyword>
<gene>
    <name evidence="10" type="primary">SAP130</name>
</gene>